<dbReference type="InterPro" id="IPR014858">
    <property type="entry name" value="BrxB"/>
</dbReference>
<evidence type="ECO:0000313" key="1">
    <source>
        <dbReference type="EMBL" id="SFS59317.1"/>
    </source>
</evidence>
<dbReference type="OrthoDB" id="1093513at2"/>
<proteinExistence type="predicted"/>
<accession>A0A1I6R3I7</accession>
<dbReference type="EMBL" id="FPAA01000004">
    <property type="protein sequence ID" value="SFS59317.1"/>
    <property type="molecule type" value="Genomic_DNA"/>
</dbReference>
<dbReference type="Proteomes" id="UP000198660">
    <property type="component" value="Unassembled WGS sequence"/>
</dbReference>
<sequence length="184" mass="21798">MKISLPQRLESFYQEVQREDFLQKRGLANEVPFFIFPYDPKEELTLRATIDRLMKRFAINVLHIDLFKLMVEQFREVGIEELFMMEEEEGTNELYDAMLPSLEPGTLAKIISDQSDGYEVILITRVGSVYPLIRVNNLLHNFGDHNLQIPLVIFYPGQYTQEGLMMFNRFPSQRYYRAFSFHEK</sequence>
<protein>
    <recommendedName>
        <fullName evidence="3">DUF1788 domain-containing protein</fullName>
    </recommendedName>
</protein>
<dbReference type="AlphaFoldDB" id="A0A1I6R3I7"/>
<reference evidence="2" key="1">
    <citation type="submission" date="2016-10" db="EMBL/GenBank/DDBJ databases">
        <authorList>
            <person name="Varghese N."/>
            <person name="Submissions S."/>
        </authorList>
    </citation>
    <scope>NUCLEOTIDE SEQUENCE [LARGE SCALE GENOMIC DNA]</scope>
    <source>
        <strain evidence="2">DSM 45789</strain>
    </source>
</reference>
<evidence type="ECO:0000313" key="2">
    <source>
        <dbReference type="Proteomes" id="UP000198660"/>
    </source>
</evidence>
<evidence type="ECO:0008006" key="3">
    <source>
        <dbReference type="Google" id="ProtNLM"/>
    </source>
</evidence>
<dbReference type="Pfam" id="PF08747">
    <property type="entry name" value="BrxB"/>
    <property type="match status" value="1"/>
</dbReference>
<gene>
    <name evidence="1" type="ORF">SAMN05444972_10489</name>
</gene>
<keyword evidence="2" id="KW-1185">Reference proteome</keyword>
<dbReference type="RefSeq" id="WP_091835629.1">
    <property type="nucleotide sequence ID" value="NZ_FPAA01000004.1"/>
</dbReference>
<name>A0A1I6R3I7_9BACL</name>
<organism evidence="1 2">
    <name type="scientific">Marininema halotolerans</name>
    <dbReference type="NCBI Taxonomy" id="1155944"/>
    <lineage>
        <taxon>Bacteria</taxon>
        <taxon>Bacillati</taxon>
        <taxon>Bacillota</taxon>
        <taxon>Bacilli</taxon>
        <taxon>Bacillales</taxon>
        <taxon>Thermoactinomycetaceae</taxon>
        <taxon>Marininema</taxon>
    </lineage>
</organism>